<reference evidence="3 4" key="1">
    <citation type="submission" date="2013-03" db="EMBL/GenBank/DDBJ databases">
        <title>The Genome Sequence of Phialophora europaea CBS 101466.</title>
        <authorList>
            <consortium name="The Broad Institute Genomics Platform"/>
            <person name="Cuomo C."/>
            <person name="de Hoog S."/>
            <person name="Gorbushina A."/>
            <person name="Walker B."/>
            <person name="Young S.K."/>
            <person name="Zeng Q."/>
            <person name="Gargeya S."/>
            <person name="Fitzgerald M."/>
            <person name="Haas B."/>
            <person name="Abouelleil A."/>
            <person name="Allen A.W."/>
            <person name="Alvarado L."/>
            <person name="Arachchi H.M."/>
            <person name="Berlin A.M."/>
            <person name="Chapman S.B."/>
            <person name="Gainer-Dewar J."/>
            <person name="Goldberg J."/>
            <person name="Griggs A."/>
            <person name="Gujja S."/>
            <person name="Hansen M."/>
            <person name="Howarth C."/>
            <person name="Imamovic A."/>
            <person name="Ireland A."/>
            <person name="Larimer J."/>
            <person name="McCowan C."/>
            <person name="Murphy C."/>
            <person name="Pearson M."/>
            <person name="Poon T.W."/>
            <person name="Priest M."/>
            <person name="Roberts A."/>
            <person name="Saif S."/>
            <person name="Shea T."/>
            <person name="Sisk P."/>
            <person name="Sykes S."/>
            <person name="Wortman J."/>
            <person name="Nusbaum C."/>
            <person name="Birren B."/>
        </authorList>
    </citation>
    <scope>NUCLEOTIDE SEQUENCE [LARGE SCALE GENOMIC DNA]</scope>
    <source>
        <strain evidence="3 4">CBS 101466</strain>
    </source>
</reference>
<feature type="compositionally biased region" description="Basic and acidic residues" evidence="2">
    <location>
        <begin position="16"/>
        <end position="28"/>
    </location>
</feature>
<evidence type="ECO:0000313" key="3">
    <source>
        <dbReference type="EMBL" id="ETN45783.1"/>
    </source>
</evidence>
<feature type="coiled-coil region" evidence="1">
    <location>
        <begin position="261"/>
        <end position="295"/>
    </location>
</feature>
<dbReference type="Proteomes" id="UP000030752">
    <property type="component" value="Unassembled WGS sequence"/>
</dbReference>
<sequence>MRSKSKNNVDTSLGDARYDPSTKSRGANEELAAPTYSQEPNPSYPSFRDDLVKPTTKTLRKALNKSVTPSDSVSQVPKRPNKSLEIERRRTPWAKPSNSPLLQDYPPNGLRQQASRPYGLASTPLRRRQHYPSPAGPRAVHLDAISCAHRWLKDVETDITPPLPRQYRPGLDPRRKLYSGSVQAEASLTDRKFDNLAHEALRLQYQAKAERPKRRQERATEAQDSARGQSKGQDRGNYPVNACLIPTSNQYSGTQAGPKTVKELRAHVTRLQADNQLLKEDIEGLCNEVATLRRKLRGRDATQERTAALLQQYKTKASQVSKLWEEMAIMHI</sequence>
<feature type="compositionally biased region" description="Polar residues" evidence="2">
    <location>
        <begin position="1"/>
        <end position="11"/>
    </location>
</feature>
<protein>
    <submittedName>
        <fullName evidence="3">Uncharacterized protein</fullName>
    </submittedName>
</protein>
<feature type="compositionally biased region" description="Polar residues" evidence="2">
    <location>
        <begin position="65"/>
        <end position="75"/>
    </location>
</feature>
<evidence type="ECO:0000256" key="1">
    <source>
        <dbReference type="SAM" id="Coils"/>
    </source>
</evidence>
<feature type="region of interest" description="Disordered" evidence="2">
    <location>
        <begin position="1"/>
        <end position="111"/>
    </location>
</feature>
<evidence type="ECO:0000256" key="2">
    <source>
        <dbReference type="SAM" id="MobiDB-lite"/>
    </source>
</evidence>
<dbReference type="EMBL" id="KB822712">
    <property type="protein sequence ID" value="ETN45783.1"/>
    <property type="molecule type" value="Genomic_DNA"/>
</dbReference>
<keyword evidence="1" id="KW-0175">Coiled coil</keyword>
<dbReference type="InParanoid" id="W2SCM2"/>
<name>W2SCM2_CYPE1</name>
<feature type="region of interest" description="Disordered" evidence="2">
    <location>
        <begin position="205"/>
        <end position="239"/>
    </location>
</feature>
<dbReference type="GeneID" id="19976955"/>
<dbReference type="HOGENOM" id="CLU_836830_0_0_1"/>
<dbReference type="VEuPathDB" id="FungiDB:HMPREF1541_09616"/>
<accession>W2SCM2</accession>
<dbReference type="AlphaFoldDB" id="W2SCM2"/>
<proteinExistence type="predicted"/>
<evidence type="ECO:0000313" key="4">
    <source>
        <dbReference type="Proteomes" id="UP000030752"/>
    </source>
</evidence>
<keyword evidence="4" id="KW-1185">Reference proteome</keyword>
<organism evidence="3 4">
    <name type="scientific">Cyphellophora europaea (strain CBS 101466)</name>
    <name type="common">Phialophora europaea</name>
    <dbReference type="NCBI Taxonomy" id="1220924"/>
    <lineage>
        <taxon>Eukaryota</taxon>
        <taxon>Fungi</taxon>
        <taxon>Dikarya</taxon>
        <taxon>Ascomycota</taxon>
        <taxon>Pezizomycotina</taxon>
        <taxon>Eurotiomycetes</taxon>
        <taxon>Chaetothyriomycetidae</taxon>
        <taxon>Chaetothyriales</taxon>
        <taxon>Cyphellophoraceae</taxon>
        <taxon>Cyphellophora</taxon>
    </lineage>
</organism>
<feature type="compositionally biased region" description="Polar residues" evidence="2">
    <location>
        <begin position="222"/>
        <end position="231"/>
    </location>
</feature>
<dbReference type="RefSeq" id="XP_008712511.1">
    <property type="nucleotide sequence ID" value="XM_008714289.1"/>
</dbReference>
<gene>
    <name evidence="3" type="ORF">HMPREF1541_09616</name>
</gene>